<proteinExistence type="predicted"/>
<comment type="caution">
    <text evidence="2">The sequence shown here is derived from an EMBL/GenBank/DDBJ whole genome shotgun (WGS) entry which is preliminary data.</text>
</comment>
<dbReference type="Proteomes" id="UP001151088">
    <property type="component" value="Unassembled WGS sequence"/>
</dbReference>
<dbReference type="AlphaFoldDB" id="A0A9X2PBY8"/>
<protein>
    <submittedName>
        <fullName evidence="2">DUF2628 domain-containing protein</fullName>
    </submittedName>
</protein>
<feature type="transmembrane region" description="Helical" evidence="1">
    <location>
        <begin position="51"/>
        <end position="68"/>
    </location>
</feature>
<name>A0A9X2PBY8_9HYPH</name>
<evidence type="ECO:0000313" key="2">
    <source>
        <dbReference type="EMBL" id="MCS0495115.1"/>
    </source>
</evidence>
<gene>
    <name evidence="2" type="ORF">NVS89_08395</name>
</gene>
<dbReference type="Pfam" id="PF10947">
    <property type="entry name" value="DUF2628"/>
    <property type="match status" value="1"/>
</dbReference>
<keyword evidence="1" id="KW-0472">Membrane</keyword>
<dbReference type="RefSeq" id="WP_258732159.1">
    <property type="nucleotide sequence ID" value="NZ_JANTHZ010000002.1"/>
</dbReference>
<accession>A0A9X2PBY8</accession>
<organism evidence="2 3">
    <name type="scientific">Ancylobacter mangrovi</name>
    <dbReference type="NCBI Taxonomy" id="2972472"/>
    <lineage>
        <taxon>Bacteria</taxon>
        <taxon>Pseudomonadati</taxon>
        <taxon>Pseudomonadota</taxon>
        <taxon>Alphaproteobacteria</taxon>
        <taxon>Hyphomicrobiales</taxon>
        <taxon>Xanthobacteraceae</taxon>
        <taxon>Ancylobacter</taxon>
    </lineage>
</organism>
<dbReference type="InterPro" id="IPR024399">
    <property type="entry name" value="DUF2628"/>
</dbReference>
<keyword evidence="1" id="KW-0812">Transmembrane</keyword>
<reference evidence="2" key="1">
    <citation type="submission" date="2022-08" db="EMBL/GenBank/DDBJ databases">
        <authorList>
            <person name="Li F."/>
        </authorList>
    </citation>
    <scope>NUCLEOTIDE SEQUENCE</scope>
    <source>
        <strain evidence="2">MQZ15Z-1</strain>
    </source>
</reference>
<keyword evidence="3" id="KW-1185">Reference proteome</keyword>
<dbReference type="EMBL" id="JANTHZ010000002">
    <property type="protein sequence ID" value="MCS0495115.1"/>
    <property type="molecule type" value="Genomic_DNA"/>
</dbReference>
<feature type="transmembrane region" description="Helical" evidence="1">
    <location>
        <begin position="74"/>
        <end position="92"/>
    </location>
</feature>
<sequence>MAIWTVFEPDEAEATTERWAQKVAFVREGFSWSALFFAPLVLLAHRLWLGLLAYLAIQGALLGTVYLLDVDSDALVLLALTHLAVALMLPDLRRGKLLLWGYEETGAVAARRLEEAEQRYFEARLNAVPAPRETPAAAPLPARPAAADVLGLFPEAGR</sequence>
<evidence type="ECO:0000256" key="1">
    <source>
        <dbReference type="SAM" id="Phobius"/>
    </source>
</evidence>
<keyword evidence="1" id="KW-1133">Transmembrane helix</keyword>
<evidence type="ECO:0000313" key="3">
    <source>
        <dbReference type="Proteomes" id="UP001151088"/>
    </source>
</evidence>